<dbReference type="InterPro" id="IPR004888">
    <property type="entry name" value="Glycoside_hydrolase_63"/>
</dbReference>
<dbReference type="PANTHER" id="PTHR10412">
    <property type="entry name" value="MANNOSYL-OLIGOSACCHARIDE GLUCOSIDASE"/>
    <property type="match status" value="1"/>
</dbReference>
<comment type="caution">
    <text evidence="16">The sequence shown here is derived from an EMBL/GenBank/DDBJ whole genome shotgun (WGS) entry which is preliminary data.</text>
</comment>
<comment type="catalytic activity">
    <reaction evidence="12">
        <text>N(4)-(alpha-D-Glc-(1-&gt;2)-alpha-D-Glc-(1-&gt;3)-alpha-D-Glc-(1-&gt;3)-alpha-D-Man-(1-&gt;2)-alpha-D-Man-(1-&gt;2)-alpha-D-Man-(1-&gt;3)-[alpha-D-Man-(1-&gt;2)-alpha-D-Man-(1-&gt;3)-[alpha-D-Man-(1-&gt;2)-alpha-D-Man-(1-&gt;6)]-alpha-D-Man-(1-&gt;6)]-beta-D-Man-(1-&gt;4)-beta-D-GlcNAc-(1-&gt;4)-beta-D-GlcNAc)-L-asparaginyl-[protein] + H2O = N(4)-(alpha-D-Glc-(1-&gt;3)-alpha-D-Glc-(1-&gt;3)-alpha-D-Man-(1-&gt;2)-alpha-D-Man-(1-&gt;2)-alpha-D-Man-(1-&gt;3)-[alpha-D-Man-(1-&gt;2)-alpha-D-Man-(1-&gt;3)-[alpha-D-Man-(1-&gt;2)-alpha-D-Man-(1-&gt;6)]-alpha-D-Man-(1-&gt;6)]-beta-D-Man-(1-&gt;4)-beta-D-GlcNAc-(1-&gt;4)-beta-D-GlcNAc)-L-asparaginyl-[protein] + beta-D-glucose</text>
        <dbReference type="Rhea" id="RHEA:55988"/>
        <dbReference type="Rhea" id="RHEA-COMP:12806"/>
        <dbReference type="Rhea" id="RHEA-COMP:14355"/>
        <dbReference type="ChEBI" id="CHEBI:15377"/>
        <dbReference type="ChEBI" id="CHEBI:15903"/>
        <dbReference type="ChEBI" id="CHEBI:59082"/>
        <dbReference type="ChEBI" id="CHEBI:132537"/>
        <dbReference type="EC" id="3.2.1.106"/>
    </reaction>
</comment>
<evidence type="ECO:0000313" key="16">
    <source>
        <dbReference type="EMBL" id="KAJ4462828.1"/>
    </source>
</evidence>
<dbReference type="SUPFAM" id="SSF48208">
    <property type="entry name" value="Six-hairpin glycosidases"/>
    <property type="match status" value="1"/>
</dbReference>
<dbReference type="InterPro" id="IPR031335">
    <property type="entry name" value="Glyco_hydro_63_C"/>
</dbReference>
<feature type="domain" description="Glycosyl hydrolase family 63 C-terminal" evidence="14">
    <location>
        <begin position="341"/>
        <end position="660"/>
    </location>
</feature>
<evidence type="ECO:0000256" key="9">
    <source>
        <dbReference type="ARBA" id="ARBA00023180"/>
    </source>
</evidence>
<evidence type="ECO:0000256" key="5">
    <source>
        <dbReference type="ARBA" id="ARBA00022824"/>
    </source>
</evidence>
<keyword evidence="7" id="KW-1133">Transmembrane helix</keyword>
<evidence type="ECO:0000256" key="11">
    <source>
        <dbReference type="ARBA" id="ARBA00038888"/>
    </source>
</evidence>
<keyword evidence="17" id="KW-1185">Reference proteome</keyword>
<gene>
    <name evidence="16" type="ORF">PAPYR_18</name>
</gene>
<evidence type="ECO:0000256" key="10">
    <source>
        <dbReference type="ARBA" id="ARBA00023295"/>
    </source>
</evidence>
<comment type="subcellular location">
    <subcellularLocation>
        <location evidence="1 12">Endoplasmic reticulum membrane</location>
        <topology evidence="1 12">Single-pass type II membrane protein</topology>
    </subcellularLocation>
</comment>
<keyword evidence="10 12" id="KW-0326">Glycosidase</keyword>
<dbReference type="EMBL" id="JAPMOS010000001">
    <property type="protein sequence ID" value="KAJ4462828.1"/>
    <property type="molecule type" value="Genomic_DNA"/>
</dbReference>
<feature type="region of interest" description="Disordered" evidence="13">
    <location>
        <begin position="466"/>
        <end position="485"/>
    </location>
</feature>
<reference evidence="16" key="1">
    <citation type="journal article" date="2022" name="bioRxiv">
        <title>Genomics of Preaxostyla Flagellates Illuminates Evolutionary Transitions and the Path Towards Mitochondrial Loss.</title>
        <authorList>
            <person name="Novak L.V.F."/>
            <person name="Treitli S.C."/>
            <person name="Pyrih J."/>
            <person name="Halakuc P."/>
            <person name="Pipaliya S.V."/>
            <person name="Vacek V."/>
            <person name="Brzon O."/>
            <person name="Soukal P."/>
            <person name="Eme L."/>
            <person name="Dacks J.B."/>
            <person name="Karnkowska A."/>
            <person name="Elias M."/>
            <person name="Hampl V."/>
        </authorList>
    </citation>
    <scope>NUCLEOTIDE SEQUENCE</scope>
    <source>
        <strain evidence="16">RCP-MX</strain>
    </source>
</reference>
<keyword evidence="4 12" id="KW-0378">Hydrolase</keyword>
<name>A0ABQ8UWK2_9EUKA</name>
<comment type="similarity">
    <text evidence="2 12">Belongs to the glycosyl hydrolase 63 family.</text>
</comment>
<proteinExistence type="inferred from homology"/>
<keyword evidence="6" id="KW-0735">Signal-anchor</keyword>
<keyword evidence="9" id="KW-0325">Glycoprotein</keyword>
<evidence type="ECO:0000256" key="4">
    <source>
        <dbReference type="ARBA" id="ARBA00022801"/>
    </source>
</evidence>
<evidence type="ECO:0000313" key="17">
    <source>
        <dbReference type="Proteomes" id="UP001141327"/>
    </source>
</evidence>
<dbReference type="PANTHER" id="PTHR10412:SF11">
    <property type="entry name" value="MANNOSYL-OLIGOSACCHARIDE GLUCOSIDASE"/>
    <property type="match status" value="1"/>
</dbReference>
<sequence length="820" mass="91174">MYFQADRTDLKIRHTCRTDDGTVYGWERHNGRDFGEEFLRDPELRLKMNFSYVKIDQHKWAVRVNGSALDASSPAANVSLMFYWGVGDGYKGMDGVEHAKHAPFVVDPPAAGKPASFAKGIEGPFCFHGEARSPSLGRLALCAPTLHGARPKATPQLDEIYGAPADTGRTHYMGIEVPAQDVWQVQQRVTEALRESAQAPIRRAQKFLQHQARTRDPNAPPPEIPRLPALYLSLPDKIEPRSNVYVFQRTLTVPFEVELVFTSRLTADEEAASLPAARQSSGSALTTLVQQRAAAFDARFESIFHLRTISLISISILKITTVLIIHSPHHHHPPQEHGPFTEGQLAMGRRALSDLIGGMGRPGSRCISGPNRPPCSRRPLPVDVPRGFWWDEGFHQLLLQAWDPDLSLDVVAHWVSLIDETGWVAREQILGEEAASAVPREFRGQSNTVANPPSFAFLLQRLLDQSEPAASQQQQQQQQQPGGTVLASPEVASLYDGPGVPFPVRPETAAPATAEMVMARQQDEGGHVDVAEFLRAIYQPMRRYTEWMYQSQRVPDPSVFPASPIDGVPTKPQEAFRWRGRTPNHCFASGLDDYPRGPVLADPDRERHVDLHGWMVVLTEVMSRLADRLGDRPQAQIYTARLARLRRDLALSHWDPARGCVVNVFPLLLGLVPGRAPAAPSGGAGVSPVLSAQLNGSLAFLRSPAKLWSPFGVRSLARSDWLYRTQEDYWRGSVWINLNYLALRALHRYATELADVPGVEAVREAYQGLRSNLIANLDKEFQRTGMLWEHYSGEDGHGQGSHPFHGWSVLGLLAMAEIYQ</sequence>
<dbReference type="Gene3D" id="2.70.98.110">
    <property type="entry name" value="Glycosyl hydrolase family 63, N-terminal domain"/>
    <property type="match status" value="1"/>
</dbReference>
<evidence type="ECO:0000256" key="6">
    <source>
        <dbReference type="ARBA" id="ARBA00022968"/>
    </source>
</evidence>
<dbReference type="Pfam" id="PF03200">
    <property type="entry name" value="Glyco_hydro_63"/>
    <property type="match status" value="2"/>
</dbReference>
<evidence type="ECO:0000256" key="7">
    <source>
        <dbReference type="ARBA" id="ARBA00022989"/>
    </source>
</evidence>
<evidence type="ECO:0000259" key="15">
    <source>
        <dbReference type="Pfam" id="PF16923"/>
    </source>
</evidence>
<keyword evidence="3" id="KW-0812">Transmembrane</keyword>
<evidence type="ECO:0000256" key="13">
    <source>
        <dbReference type="SAM" id="MobiDB-lite"/>
    </source>
</evidence>
<evidence type="ECO:0000256" key="12">
    <source>
        <dbReference type="RuleBase" id="RU368089"/>
    </source>
</evidence>
<dbReference type="Proteomes" id="UP001141327">
    <property type="component" value="Unassembled WGS sequence"/>
</dbReference>
<comment type="function">
    <text evidence="12">Cleaves the distal alpha 1,2-linked glucose residue from the Glc(3)Man(9)GlcNAc(2) oligosaccharide precursor.</text>
</comment>
<dbReference type="InterPro" id="IPR038518">
    <property type="entry name" value="Glyco_hydro_63N_sf"/>
</dbReference>
<evidence type="ECO:0000256" key="8">
    <source>
        <dbReference type="ARBA" id="ARBA00023136"/>
    </source>
</evidence>
<keyword evidence="5 12" id="KW-0256">Endoplasmic reticulum</keyword>
<evidence type="ECO:0000259" key="14">
    <source>
        <dbReference type="Pfam" id="PF03200"/>
    </source>
</evidence>
<dbReference type="Pfam" id="PF16923">
    <property type="entry name" value="Glyco_hydro_63N"/>
    <property type="match status" value="1"/>
</dbReference>
<protein>
    <recommendedName>
        <fullName evidence="11 12">Mannosyl-oligosaccharide glucosidase</fullName>
        <ecNumber evidence="11 12">3.2.1.106</ecNumber>
    </recommendedName>
</protein>
<feature type="domain" description="Glycosyl hydrolase family 63 C-terminal" evidence="14">
    <location>
        <begin position="690"/>
        <end position="817"/>
    </location>
</feature>
<dbReference type="EC" id="3.2.1.106" evidence="11 12"/>
<feature type="domain" description="Glycosyl hydrolase family 63 N-terminal" evidence="15">
    <location>
        <begin position="8"/>
        <end position="206"/>
    </location>
</feature>
<dbReference type="InterPro" id="IPR008928">
    <property type="entry name" value="6-hairpin_glycosidase_sf"/>
</dbReference>
<dbReference type="InterPro" id="IPR031631">
    <property type="entry name" value="Glyco_hydro_63N"/>
</dbReference>
<evidence type="ECO:0000256" key="3">
    <source>
        <dbReference type="ARBA" id="ARBA00022692"/>
    </source>
</evidence>
<evidence type="ECO:0000256" key="2">
    <source>
        <dbReference type="ARBA" id="ARBA00010833"/>
    </source>
</evidence>
<dbReference type="Gene3D" id="1.50.10.10">
    <property type="match status" value="1"/>
</dbReference>
<dbReference type="InterPro" id="IPR012341">
    <property type="entry name" value="6hp_glycosidase-like_sf"/>
</dbReference>
<keyword evidence="8" id="KW-0472">Membrane</keyword>
<evidence type="ECO:0000256" key="1">
    <source>
        <dbReference type="ARBA" id="ARBA00004648"/>
    </source>
</evidence>
<accession>A0ABQ8UWK2</accession>
<organism evidence="16 17">
    <name type="scientific">Paratrimastix pyriformis</name>
    <dbReference type="NCBI Taxonomy" id="342808"/>
    <lineage>
        <taxon>Eukaryota</taxon>
        <taxon>Metamonada</taxon>
        <taxon>Preaxostyla</taxon>
        <taxon>Paratrimastigidae</taxon>
        <taxon>Paratrimastix</taxon>
    </lineage>
</organism>